<gene>
    <name evidence="1" type="ORF">AMSG_03040</name>
</gene>
<evidence type="ECO:0000313" key="1">
    <source>
        <dbReference type="EMBL" id="KNC46603.1"/>
    </source>
</evidence>
<dbReference type="Gene3D" id="3.40.30.10">
    <property type="entry name" value="Glutaredoxin"/>
    <property type="match status" value="1"/>
</dbReference>
<accession>A0A0L0D5M7</accession>
<proteinExistence type="predicted"/>
<name>A0A0L0D5M7_THETB</name>
<organism evidence="1 2">
    <name type="scientific">Thecamonas trahens ATCC 50062</name>
    <dbReference type="NCBI Taxonomy" id="461836"/>
    <lineage>
        <taxon>Eukaryota</taxon>
        <taxon>Apusozoa</taxon>
        <taxon>Apusomonadida</taxon>
        <taxon>Apusomonadidae</taxon>
        <taxon>Thecamonas</taxon>
    </lineage>
</organism>
<protein>
    <recommendedName>
        <fullName evidence="3">Glutaredoxin domain-containing protein</fullName>
    </recommendedName>
</protein>
<dbReference type="Proteomes" id="UP000054408">
    <property type="component" value="Unassembled WGS sequence"/>
</dbReference>
<dbReference type="RefSeq" id="XP_013760378.1">
    <property type="nucleotide sequence ID" value="XM_013904924.1"/>
</dbReference>
<evidence type="ECO:0000313" key="2">
    <source>
        <dbReference type="Proteomes" id="UP000054408"/>
    </source>
</evidence>
<dbReference type="OMA" id="NGCHDRT"/>
<dbReference type="GeneID" id="25562677"/>
<dbReference type="OrthoDB" id="49680at2759"/>
<dbReference type="AlphaFoldDB" id="A0A0L0D5M7"/>
<reference evidence="1 2" key="1">
    <citation type="submission" date="2010-05" db="EMBL/GenBank/DDBJ databases">
        <title>The Genome Sequence of Thecamonas trahens ATCC 50062.</title>
        <authorList>
            <consortium name="The Broad Institute Genome Sequencing Platform"/>
            <person name="Russ C."/>
            <person name="Cuomo C."/>
            <person name="Shea T."/>
            <person name="Young S.K."/>
            <person name="Zeng Q."/>
            <person name="Koehrsen M."/>
            <person name="Haas B."/>
            <person name="Borodovsky M."/>
            <person name="Guigo R."/>
            <person name="Alvarado L."/>
            <person name="Berlin A."/>
            <person name="Bochicchio J."/>
            <person name="Borenstein D."/>
            <person name="Chapman S."/>
            <person name="Chen Z."/>
            <person name="Freedman E."/>
            <person name="Gellesch M."/>
            <person name="Goldberg J."/>
            <person name="Griggs A."/>
            <person name="Gujja S."/>
            <person name="Heilman E."/>
            <person name="Heiman D."/>
            <person name="Hepburn T."/>
            <person name="Howarth C."/>
            <person name="Jen D."/>
            <person name="Larson L."/>
            <person name="Mehta T."/>
            <person name="Park D."/>
            <person name="Pearson M."/>
            <person name="Roberts A."/>
            <person name="Saif S."/>
            <person name="Shenoy N."/>
            <person name="Sisk P."/>
            <person name="Stolte C."/>
            <person name="Sykes S."/>
            <person name="Thomson T."/>
            <person name="Walk T."/>
            <person name="White J."/>
            <person name="Yandava C."/>
            <person name="Burger G."/>
            <person name="Gray M.W."/>
            <person name="Holland P.W.H."/>
            <person name="King N."/>
            <person name="Lang F.B.F."/>
            <person name="Roger A.J."/>
            <person name="Ruiz-Trillo I."/>
            <person name="Lander E."/>
            <person name="Nusbaum C."/>
        </authorList>
    </citation>
    <scope>NUCLEOTIDE SEQUENCE [LARGE SCALE GENOMIC DNA]</scope>
    <source>
        <strain evidence="1 2">ATCC 50062</strain>
    </source>
</reference>
<evidence type="ECO:0008006" key="3">
    <source>
        <dbReference type="Google" id="ProtNLM"/>
    </source>
</evidence>
<dbReference type="EMBL" id="GL349443">
    <property type="protein sequence ID" value="KNC46603.1"/>
    <property type="molecule type" value="Genomic_DNA"/>
</dbReference>
<dbReference type="eggNOG" id="ENOG502SEB5">
    <property type="taxonomic scope" value="Eukaryota"/>
</dbReference>
<sequence>MATKQAVLLISSYGGNLAQEKNTKKVVDWCEIKKVKVEMVDGADADNRDLRNTLWGISGSRGYPQMFIKTGDDYAFVGDYDGLEGLIETETWDAAFDGVESTEA</sequence>
<keyword evidence="2" id="KW-1185">Reference proteome</keyword>